<proteinExistence type="predicted"/>
<dbReference type="Proteomes" id="UP000829494">
    <property type="component" value="Chromosome"/>
</dbReference>
<dbReference type="EMBL" id="CP094298">
    <property type="protein sequence ID" value="UNZ05120.1"/>
    <property type="molecule type" value="Genomic_DNA"/>
</dbReference>
<reference evidence="1 2" key="1">
    <citation type="submission" date="2022-03" db="EMBL/GenBank/DDBJ databases">
        <title>Complete genome of Streptomyces rimosus ssp. rimosus R7 (=ATCC 10970).</title>
        <authorList>
            <person name="Beganovic S."/>
            <person name="Ruckert C."/>
            <person name="Busche T."/>
            <person name="Kalinowski J."/>
            <person name="Wittmann C."/>
        </authorList>
    </citation>
    <scope>NUCLEOTIDE SEQUENCE [LARGE SCALE GENOMIC DNA]</scope>
    <source>
        <strain evidence="1 2">R7</strain>
    </source>
</reference>
<protein>
    <recommendedName>
        <fullName evidence="3">Pyrophosphatase</fullName>
    </recommendedName>
</protein>
<accession>A0ABY3Z483</accession>
<dbReference type="GeneID" id="66855769"/>
<dbReference type="Gene3D" id="1.10.287.1080">
    <property type="entry name" value="MazG-like"/>
    <property type="match status" value="1"/>
</dbReference>
<dbReference type="SUPFAM" id="SSF101386">
    <property type="entry name" value="all-alpha NTP pyrophosphatases"/>
    <property type="match status" value="1"/>
</dbReference>
<name>A0ABY3Z483_STRRM</name>
<evidence type="ECO:0000313" key="1">
    <source>
        <dbReference type="EMBL" id="UNZ05120.1"/>
    </source>
</evidence>
<sequence>MDLRAIQAAAVANKNAKDLNLTNVELEFCLLTAEVGEAITAWRRGEDGFDLELADIQLFLVALADMTGVDLQDAVERKMRINADRVYRRDDRGVPIKITEPGAVR</sequence>
<keyword evidence="2" id="KW-1185">Reference proteome</keyword>
<dbReference type="RefSeq" id="WP_003979840.1">
    <property type="nucleotide sequence ID" value="NZ_CP043497.1"/>
</dbReference>
<evidence type="ECO:0000313" key="2">
    <source>
        <dbReference type="Proteomes" id="UP000829494"/>
    </source>
</evidence>
<organism evidence="1 2">
    <name type="scientific">Streptomyces rimosus subsp. rimosus</name>
    <dbReference type="NCBI Taxonomy" id="132474"/>
    <lineage>
        <taxon>Bacteria</taxon>
        <taxon>Bacillati</taxon>
        <taxon>Actinomycetota</taxon>
        <taxon>Actinomycetes</taxon>
        <taxon>Kitasatosporales</taxon>
        <taxon>Streptomycetaceae</taxon>
        <taxon>Streptomyces</taxon>
    </lineage>
</organism>
<gene>
    <name evidence="1" type="ORF">SRIMR7_23470</name>
</gene>
<evidence type="ECO:0008006" key="3">
    <source>
        <dbReference type="Google" id="ProtNLM"/>
    </source>
</evidence>